<sequence length="93" mass="10593">MIHWEKDLGLMGDKCWRNCGGRGNFMHIKWTCPIVSVYWDEIGNQISQIVGYLLPNNRLVILLGFSSRNGELISYLLVAAQLLIASPWKTKNS</sequence>
<evidence type="ECO:0000313" key="1">
    <source>
        <dbReference type="Ensembl" id="ENSCSRP00000004979.1"/>
    </source>
</evidence>
<evidence type="ECO:0000313" key="2">
    <source>
        <dbReference type="Proteomes" id="UP000694403"/>
    </source>
</evidence>
<keyword evidence="2" id="KW-1185">Reference proteome</keyword>
<name>A0A8C3RWF8_CHESE</name>
<dbReference type="AlphaFoldDB" id="A0A8C3RWF8"/>
<protein>
    <submittedName>
        <fullName evidence="1">Uncharacterized protein</fullName>
    </submittedName>
</protein>
<organism evidence="1 2">
    <name type="scientific">Chelydra serpentina</name>
    <name type="common">Snapping turtle</name>
    <name type="synonym">Testudo serpentina</name>
    <dbReference type="NCBI Taxonomy" id="8475"/>
    <lineage>
        <taxon>Eukaryota</taxon>
        <taxon>Metazoa</taxon>
        <taxon>Chordata</taxon>
        <taxon>Craniata</taxon>
        <taxon>Vertebrata</taxon>
        <taxon>Euteleostomi</taxon>
        <taxon>Archelosauria</taxon>
        <taxon>Testudinata</taxon>
        <taxon>Testudines</taxon>
        <taxon>Cryptodira</taxon>
        <taxon>Durocryptodira</taxon>
        <taxon>Americhelydia</taxon>
        <taxon>Chelydroidea</taxon>
        <taxon>Chelydridae</taxon>
        <taxon>Chelydra</taxon>
    </lineage>
</organism>
<dbReference type="Ensembl" id="ENSCSRT00000005139.1">
    <property type="protein sequence ID" value="ENSCSRP00000004979.1"/>
    <property type="gene ID" value="ENSCSRG00000003765.1"/>
</dbReference>
<proteinExistence type="predicted"/>
<dbReference type="Proteomes" id="UP000694403">
    <property type="component" value="Unplaced"/>
</dbReference>
<accession>A0A8C3RWF8</accession>
<reference evidence="1" key="1">
    <citation type="submission" date="2025-08" db="UniProtKB">
        <authorList>
            <consortium name="Ensembl"/>
        </authorList>
    </citation>
    <scope>IDENTIFICATION</scope>
</reference>
<reference evidence="1" key="2">
    <citation type="submission" date="2025-09" db="UniProtKB">
        <authorList>
            <consortium name="Ensembl"/>
        </authorList>
    </citation>
    <scope>IDENTIFICATION</scope>
</reference>